<sequence>MALYSHSIVIQIKHDKKKKLKLFDIKTQLQCLVQRSAEKRPVVGTGRPSRDITIKEEPSVMKNTIKAFKVGHEVLWKHGQWRRLRLPIAISVLLVPLSIAGFFAVGWELSDYLQHLFFPNQAWTEFVGFAMWIALSILAAGPLYIIFRSLVLLVFTPFLDLVSEETESIMTGKPAPGGQRILASIQRLVLMLLLTVTASLLVVITGFALSVIPVIGPLLSGAVVFFFQMFLSSAAYIDPYLDRRGMPPKESLALLWSRKVEIFLFGAAGLLLTMIPVIGWFIGPSYSVISGVSLGILLFEENLDNDPVDQIAS</sequence>
<evidence type="ECO:0000256" key="4">
    <source>
        <dbReference type="ARBA" id="ARBA00022519"/>
    </source>
</evidence>
<evidence type="ECO:0000256" key="9">
    <source>
        <dbReference type="ARBA" id="ARBA00023136"/>
    </source>
</evidence>
<evidence type="ECO:0000313" key="12">
    <source>
        <dbReference type="Proteomes" id="UP000287853"/>
    </source>
</evidence>
<feature type="transmembrane region" description="Helical" evidence="10">
    <location>
        <begin position="188"/>
        <end position="212"/>
    </location>
</feature>
<dbReference type="GO" id="GO:0000103">
    <property type="term" value="P:sulfate assimilation"/>
    <property type="evidence" value="ECO:0007669"/>
    <property type="project" value="TreeGrafter"/>
</dbReference>
<reference evidence="11 12" key="1">
    <citation type="submission" date="2017-01" db="EMBL/GenBank/DDBJ databases">
        <title>The cable genome- insights into the physiology and evolution of filamentous bacteria capable of sulfide oxidation via long distance electron transfer.</title>
        <authorList>
            <person name="Schreiber L."/>
            <person name="Bjerg J.T."/>
            <person name="Boggild A."/>
            <person name="Van De Vossenberg J."/>
            <person name="Meysman F."/>
            <person name="Nielsen L.P."/>
            <person name="Schramm A."/>
            <person name="Kjeldsen K.U."/>
        </authorList>
    </citation>
    <scope>NUCLEOTIDE SEQUENCE [LARGE SCALE GENOMIC DNA]</scope>
    <source>
        <strain evidence="11">MCF</strain>
    </source>
</reference>
<evidence type="ECO:0000313" key="11">
    <source>
        <dbReference type="EMBL" id="RWX45662.1"/>
    </source>
</evidence>
<evidence type="ECO:0000256" key="7">
    <source>
        <dbReference type="ARBA" id="ARBA00022989"/>
    </source>
</evidence>
<dbReference type="PANTHER" id="PTHR37468">
    <property type="entry name" value="SULFATE TRANSPORTER CYSZ"/>
    <property type="match status" value="1"/>
</dbReference>
<keyword evidence="5" id="KW-0028">Amino-acid biosynthesis</keyword>
<keyword evidence="9 10" id="KW-0472">Membrane</keyword>
<comment type="subcellular location">
    <subcellularLocation>
        <location evidence="1">Membrane</location>
        <topology evidence="1">Multi-pass membrane protein</topology>
    </subcellularLocation>
</comment>
<feature type="transmembrane region" description="Helical" evidence="10">
    <location>
        <begin position="218"/>
        <end position="241"/>
    </location>
</feature>
<proteinExistence type="predicted"/>
<dbReference type="GO" id="GO:0019344">
    <property type="term" value="P:cysteine biosynthetic process"/>
    <property type="evidence" value="ECO:0007669"/>
    <property type="project" value="TreeGrafter"/>
</dbReference>
<keyword evidence="4" id="KW-0997">Cell inner membrane</keyword>
<dbReference type="Proteomes" id="UP000287853">
    <property type="component" value="Unassembled WGS sequence"/>
</dbReference>
<evidence type="ECO:0000256" key="6">
    <source>
        <dbReference type="ARBA" id="ARBA00022692"/>
    </source>
</evidence>
<organism evidence="11 12">
    <name type="scientific">Candidatus Electrothrix aarhusensis</name>
    <dbReference type="NCBI Taxonomy" id="1859131"/>
    <lineage>
        <taxon>Bacteria</taxon>
        <taxon>Pseudomonadati</taxon>
        <taxon>Thermodesulfobacteriota</taxon>
        <taxon>Desulfobulbia</taxon>
        <taxon>Desulfobulbales</taxon>
        <taxon>Desulfobulbaceae</taxon>
        <taxon>Candidatus Electrothrix</taxon>
    </lineage>
</organism>
<accession>A0A3S3QYF5</accession>
<evidence type="ECO:0000256" key="2">
    <source>
        <dbReference type="ARBA" id="ARBA00022448"/>
    </source>
</evidence>
<dbReference type="PANTHER" id="PTHR37468:SF1">
    <property type="entry name" value="SULFATE TRANSPORTER CYSZ"/>
    <property type="match status" value="1"/>
</dbReference>
<evidence type="ECO:0000256" key="1">
    <source>
        <dbReference type="ARBA" id="ARBA00004141"/>
    </source>
</evidence>
<dbReference type="InterPro" id="IPR059112">
    <property type="entry name" value="CysZ/EI24"/>
</dbReference>
<keyword evidence="3" id="KW-1003">Cell membrane</keyword>
<feature type="transmembrane region" description="Helical" evidence="10">
    <location>
        <begin position="262"/>
        <end position="282"/>
    </location>
</feature>
<feature type="transmembrane region" description="Helical" evidence="10">
    <location>
        <begin position="126"/>
        <end position="147"/>
    </location>
</feature>
<name>A0A3S3QYF5_9BACT</name>
<dbReference type="Pfam" id="PF07264">
    <property type="entry name" value="EI24"/>
    <property type="match status" value="1"/>
</dbReference>
<dbReference type="GO" id="GO:0009675">
    <property type="term" value="F:high-affinity sulfate:proton symporter activity"/>
    <property type="evidence" value="ECO:0007669"/>
    <property type="project" value="TreeGrafter"/>
</dbReference>
<dbReference type="GO" id="GO:0005886">
    <property type="term" value="C:plasma membrane"/>
    <property type="evidence" value="ECO:0007669"/>
    <property type="project" value="TreeGrafter"/>
</dbReference>
<feature type="transmembrane region" description="Helical" evidence="10">
    <location>
        <begin position="86"/>
        <end position="106"/>
    </location>
</feature>
<comment type="caution">
    <text evidence="11">The sequence shown here is derived from an EMBL/GenBank/DDBJ whole genome shotgun (WGS) entry which is preliminary data.</text>
</comment>
<dbReference type="AlphaFoldDB" id="A0A3S3QYF5"/>
<evidence type="ECO:0000256" key="8">
    <source>
        <dbReference type="ARBA" id="ARBA00023032"/>
    </source>
</evidence>
<evidence type="ECO:0008006" key="13">
    <source>
        <dbReference type="Google" id="ProtNLM"/>
    </source>
</evidence>
<dbReference type="EMBL" id="MTKO01000074">
    <property type="protein sequence ID" value="RWX45662.1"/>
    <property type="molecule type" value="Genomic_DNA"/>
</dbReference>
<evidence type="ECO:0000256" key="5">
    <source>
        <dbReference type="ARBA" id="ARBA00022605"/>
    </source>
</evidence>
<keyword evidence="12" id="KW-1185">Reference proteome</keyword>
<evidence type="ECO:0000256" key="3">
    <source>
        <dbReference type="ARBA" id="ARBA00022475"/>
    </source>
</evidence>
<protein>
    <recommendedName>
        <fullName evidence="13">CysZ protein</fullName>
    </recommendedName>
</protein>
<gene>
    <name evidence="11" type="ORF">H206_01451</name>
</gene>
<keyword evidence="2" id="KW-0813">Transport</keyword>
<evidence type="ECO:0000256" key="10">
    <source>
        <dbReference type="SAM" id="Phobius"/>
    </source>
</evidence>
<keyword evidence="6 10" id="KW-0812">Transmembrane</keyword>
<dbReference type="InterPro" id="IPR050480">
    <property type="entry name" value="CysZ-like"/>
</dbReference>
<keyword evidence="8" id="KW-0764">Sulfate transport</keyword>
<keyword evidence="7 10" id="KW-1133">Transmembrane helix</keyword>